<evidence type="ECO:0000313" key="3">
    <source>
        <dbReference type="Proteomes" id="UP001530377"/>
    </source>
</evidence>
<evidence type="ECO:0000313" key="2">
    <source>
        <dbReference type="EMBL" id="KAL3811917.1"/>
    </source>
</evidence>
<accession>A0ABD3RFT2</accession>
<protein>
    <submittedName>
        <fullName evidence="2">Uncharacterized protein</fullName>
    </submittedName>
</protein>
<reference evidence="2 3" key="1">
    <citation type="submission" date="2024-10" db="EMBL/GenBank/DDBJ databases">
        <title>Updated reference genomes for cyclostephanoid diatoms.</title>
        <authorList>
            <person name="Roberts W.R."/>
            <person name="Alverson A.J."/>
        </authorList>
    </citation>
    <scope>NUCLEOTIDE SEQUENCE [LARGE SCALE GENOMIC DNA]</scope>
    <source>
        <strain evidence="2 3">AJA228-03</strain>
    </source>
</reference>
<feature type="compositionally biased region" description="Basic residues" evidence="1">
    <location>
        <begin position="178"/>
        <end position="188"/>
    </location>
</feature>
<sequence>MRTGCRVDFAETSRVAVVTNLSAGPYKNSLWFSKDEMELFKTNVAIRINRLRRCVLENDFPPVSYIVGLEKFLTSELTAEYTARRDKLIREILVEARLGCTNDAESSERLMRISTDNSKWAKEQAQLAARFLERYHEIECTGQNHIEPTNSSFQESRQQGSNQVDVSISSPQFQPRLRSFHREKKRSRLNPPTTIKSLPEMTQEGYLSALG</sequence>
<gene>
    <name evidence="2" type="ORF">ACHAXA_002534</name>
</gene>
<dbReference type="Proteomes" id="UP001530377">
    <property type="component" value="Unassembled WGS sequence"/>
</dbReference>
<feature type="region of interest" description="Disordered" evidence="1">
    <location>
        <begin position="143"/>
        <end position="211"/>
    </location>
</feature>
<keyword evidence="3" id="KW-1185">Reference proteome</keyword>
<evidence type="ECO:0000256" key="1">
    <source>
        <dbReference type="SAM" id="MobiDB-lite"/>
    </source>
</evidence>
<feature type="compositionally biased region" description="Polar residues" evidence="1">
    <location>
        <begin position="143"/>
        <end position="173"/>
    </location>
</feature>
<proteinExistence type="predicted"/>
<name>A0ABD3RFT2_9STRA</name>
<comment type="caution">
    <text evidence="2">The sequence shown here is derived from an EMBL/GenBank/DDBJ whole genome shotgun (WGS) entry which is preliminary data.</text>
</comment>
<dbReference type="AlphaFoldDB" id="A0ABD3RFT2"/>
<dbReference type="EMBL" id="JALLPB020000227">
    <property type="protein sequence ID" value="KAL3811917.1"/>
    <property type="molecule type" value="Genomic_DNA"/>
</dbReference>
<organism evidence="2 3">
    <name type="scientific">Cyclostephanos tholiformis</name>
    <dbReference type="NCBI Taxonomy" id="382380"/>
    <lineage>
        <taxon>Eukaryota</taxon>
        <taxon>Sar</taxon>
        <taxon>Stramenopiles</taxon>
        <taxon>Ochrophyta</taxon>
        <taxon>Bacillariophyta</taxon>
        <taxon>Coscinodiscophyceae</taxon>
        <taxon>Thalassiosirophycidae</taxon>
        <taxon>Stephanodiscales</taxon>
        <taxon>Stephanodiscaceae</taxon>
        <taxon>Cyclostephanos</taxon>
    </lineage>
</organism>